<evidence type="ECO:0000313" key="4">
    <source>
        <dbReference type="Proteomes" id="UP000821866"/>
    </source>
</evidence>
<evidence type="ECO:0000313" key="3">
    <source>
        <dbReference type="EMBL" id="KAH8018486.1"/>
    </source>
</evidence>
<dbReference type="PROSITE" id="PS50056">
    <property type="entry name" value="TYR_PHOSPHATASE_2"/>
    <property type="match status" value="1"/>
</dbReference>
<comment type="caution">
    <text evidence="3">The sequence shown here is derived from an EMBL/GenBank/DDBJ whole genome shotgun (WGS) entry which is preliminary data.</text>
</comment>
<dbReference type="AlphaFoldDB" id="A0A9J6D9J3"/>
<dbReference type="Pfam" id="PF00782">
    <property type="entry name" value="DSPc"/>
    <property type="match status" value="1"/>
</dbReference>
<evidence type="ECO:0000256" key="1">
    <source>
        <dbReference type="SAM" id="MobiDB-lite"/>
    </source>
</evidence>
<feature type="domain" description="Tyrosine specific protein phosphatases" evidence="2">
    <location>
        <begin position="101"/>
        <end position="159"/>
    </location>
</feature>
<dbReference type="Proteomes" id="UP000821866">
    <property type="component" value="Chromosome 8"/>
</dbReference>
<reference evidence="3" key="2">
    <citation type="submission" date="2021-09" db="EMBL/GenBank/DDBJ databases">
        <authorList>
            <person name="Jia N."/>
            <person name="Wang J."/>
            <person name="Shi W."/>
            <person name="Du L."/>
            <person name="Sun Y."/>
            <person name="Zhan W."/>
            <person name="Jiang J."/>
            <person name="Wang Q."/>
            <person name="Zhang B."/>
            <person name="Ji P."/>
            <person name="Sakyi L.B."/>
            <person name="Cui X."/>
            <person name="Yuan T."/>
            <person name="Jiang B."/>
            <person name="Yang W."/>
            <person name="Lam T.T.-Y."/>
            <person name="Chang Q."/>
            <person name="Ding S."/>
            <person name="Wang X."/>
            <person name="Zhu J."/>
            <person name="Ruan X."/>
            <person name="Zhao L."/>
            <person name="Wei J."/>
            <person name="Que T."/>
            <person name="Du C."/>
            <person name="Cheng J."/>
            <person name="Dai P."/>
            <person name="Han X."/>
            <person name="Huang E."/>
            <person name="Gao Y."/>
            <person name="Liu J."/>
            <person name="Shao H."/>
            <person name="Ye R."/>
            <person name="Li L."/>
            <person name="Wei W."/>
            <person name="Wang X."/>
            <person name="Wang C."/>
            <person name="Huo Q."/>
            <person name="Li W."/>
            <person name="Guo W."/>
            <person name="Chen H."/>
            <person name="Chen S."/>
            <person name="Zhou L."/>
            <person name="Zhou L."/>
            <person name="Ni X."/>
            <person name="Tian J."/>
            <person name="Zhou Y."/>
            <person name="Sheng Y."/>
            <person name="Liu T."/>
            <person name="Pan Y."/>
            <person name="Xia L."/>
            <person name="Li J."/>
            <person name="Zhao F."/>
            <person name="Cao W."/>
        </authorList>
    </citation>
    <scope>NUCLEOTIDE SEQUENCE</scope>
    <source>
        <strain evidence="3">Rmic-2018</strain>
        <tissue evidence="3">Larvae</tissue>
    </source>
</reference>
<dbReference type="EMBL" id="JABSTU010000010">
    <property type="protein sequence ID" value="KAH8018486.1"/>
    <property type="molecule type" value="Genomic_DNA"/>
</dbReference>
<dbReference type="GO" id="GO:0004651">
    <property type="term" value="F:polynucleotide 5'-phosphatase activity"/>
    <property type="evidence" value="ECO:0007669"/>
    <property type="project" value="TreeGrafter"/>
</dbReference>
<dbReference type="PANTHER" id="PTHR10367">
    <property type="entry name" value="MRNA-CAPPING ENZYME"/>
    <property type="match status" value="1"/>
</dbReference>
<reference evidence="3" key="1">
    <citation type="journal article" date="2020" name="Cell">
        <title>Large-Scale Comparative Analyses of Tick Genomes Elucidate Their Genetic Diversity and Vector Capacities.</title>
        <authorList>
            <consortium name="Tick Genome and Microbiome Consortium (TIGMIC)"/>
            <person name="Jia N."/>
            <person name="Wang J."/>
            <person name="Shi W."/>
            <person name="Du L."/>
            <person name="Sun Y."/>
            <person name="Zhan W."/>
            <person name="Jiang J.F."/>
            <person name="Wang Q."/>
            <person name="Zhang B."/>
            <person name="Ji P."/>
            <person name="Bell-Sakyi L."/>
            <person name="Cui X.M."/>
            <person name="Yuan T.T."/>
            <person name="Jiang B.G."/>
            <person name="Yang W.F."/>
            <person name="Lam T.T."/>
            <person name="Chang Q.C."/>
            <person name="Ding S.J."/>
            <person name="Wang X.J."/>
            <person name="Zhu J.G."/>
            <person name="Ruan X.D."/>
            <person name="Zhao L."/>
            <person name="Wei J.T."/>
            <person name="Ye R.Z."/>
            <person name="Que T.C."/>
            <person name="Du C.H."/>
            <person name="Zhou Y.H."/>
            <person name="Cheng J.X."/>
            <person name="Dai P.F."/>
            <person name="Guo W.B."/>
            <person name="Han X.H."/>
            <person name="Huang E.J."/>
            <person name="Li L.F."/>
            <person name="Wei W."/>
            <person name="Gao Y.C."/>
            <person name="Liu J.Z."/>
            <person name="Shao H.Z."/>
            <person name="Wang X."/>
            <person name="Wang C.C."/>
            <person name="Yang T.C."/>
            <person name="Huo Q.B."/>
            <person name="Li W."/>
            <person name="Chen H.Y."/>
            <person name="Chen S.E."/>
            <person name="Zhou L.G."/>
            <person name="Ni X.B."/>
            <person name="Tian J.H."/>
            <person name="Sheng Y."/>
            <person name="Liu T."/>
            <person name="Pan Y.S."/>
            <person name="Xia L.Y."/>
            <person name="Li J."/>
            <person name="Zhao F."/>
            <person name="Cao W.C."/>
        </authorList>
    </citation>
    <scope>NUCLEOTIDE SEQUENCE</scope>
    <source>
        <strain evidence="3">Rmic-2018</strain>
    </source>
</reference>
<organism evidence="3 4">
    <name type="scientific">Rhipicephalus microplus</name>
    <name type="common">Cattle tick</name>
    <name type="synonym">Boophilus microplus</name>
    <dbReference type="NCBI Taxonomy" id="6941"/>
    <lineage>
        <taxon>Eukaryota</taxon>
        <taxon>Metazoa</taxon>
        <taxon>Ecdysozoa</taxon>
        <taxon>Arthropoda</taxon>
        <taxon>Chelicerata</taxon>
        <taxon>Arachnida</taxon>
        <taxon>Acari</taxon>
        <taxon>Parasitiformes</taxon>
        <taxon>Ixodida</taxon>
        <taxon>Ixodoidea</taxon>
        <taxon>Ixodidae</taxon>
        <taxon>Rhipicephalinae</taxon>
        <taxon>Rhipicephalus</taxon>
        <taxon>Boophilus</taxon>
    </lineage>
</organism>
<feature type="compositionally biased region" description="Polar residues" evidence="1">
    <location>
        <begin position="327"/>
        <end position="343"/>
    </location>
</feature>
<keyword evidence="4" id="KW-1185">Reference proteome</keyword>
<dbReference type="InterPro" id="IPR029021">
    <property type="entry name" value="Prot-tyrosine_phosphatase-like"/>
</dbReference>
<evidence type="ECO:0000259" key="2">
    <source>
        <dbReference type="PROSITE" id="PS50056"/>
    </source>
</evidence>
<dbReference type="InterPro" id="IPR051029">
    <property type="entry name" value="mRNA_Capping_Enz/RNA_Phosphat"/>
</dbReference>
<dbReference type="SUPFAM" id="SSF52799">
    <property type="entry name" value="(Phosphotyrosine protein) phosphatases II"/>
    <property type="match status" value="1"/>
</dbReference>
<name>A0A9J6D9J3_RHIMP</name>
<dbReference type="PANTHER" id="PTHR10367:SF9">
    <property type="entry name" value="DUAL-SPECIFICITY PHOSPHATASE 11 (RNA_RNP COMPLEX 1-INTERACTING)"/>
    <property type="match status" value="1"/>
</dbReference>
<accession>A0A9J6D9J3</accession>
<dbReference type="VEuPathDB" id="VectorBase:LOC119159363"/>
<gene>
    <name evidence="3" type="ORF">HPB51_008128</name>
</gene>
<dbReference type="InterPro" id="IPR000340">
    <property type="entry name" value="Dual-sp_phosphatase_cat-dom"/>
</dbReference>
<dbReference type="Gene3D" id="3.90.190.10">
    <property type="entry name" value="Protein tyrosine phosphatase superfamily"/>
    <property type="match status" value="1"/>
</dbReference>
<feature type="region of interest" description="Disordered" evidence="1">
    <location>
        <begin position="325"/>
        <end position="353"/>
    </location>
</feature>
<dbReference type="InterPro" id="IPR000387">
    <property type="entry name" value="Tyr_Pase_dom"/>
</dbReference>
<sequence>MAPYKNAVPDRWPDYSDHGDVVPGTRFVAFKAPLRVAICSVLPDKRFTPERLLEKVQSLGLVINLTNTDRYYDPQSIVSHGVAHAKIMCPGARVPNTKIVKSFSDIVGTFVGRPENDGKLMRDHCTHGVNRTGYVVCRYMVDKLGIAPAKAIEDFQKARRHNFDRQEYVGDLRGRALKKSLKTFSDNVKNWRPGCHRSKSSSETWNSFGREWTSTCFCFTGTKTTHLQATFGQISTNRWPGTSRNQFFQRAAILQSSSFQLSYFATRRLVQRPVYYKIASSALQLSRSIGFGTNARFWRCDLLLQIRALVEEWCPLLAVEKDRHNPESSVQPSRSFQRSSNRWQLGPAGRDRSDGVDVIDPALLSFCGTKEFDSSPVSSVCSPSCFKSPLHFIVPPGLVPSPFPTLGRTSCFCLMGQRFEIYSSYVTRGE</sequence>
<proteinExistence type="predicted"/>
<protein>
    <recommendedName>
        <fullName evidence="2">Tyrosine specific protein phosphatases domain-containing protein</fullName>
    </recommendedName>
</protein>